<proteinExistence type="predicted"/>
<sequence length="24" mass="2711">MARQTAIRNLFTLIGSSEDVCTRK</sequence>
<reference evidence="1" key="1">
    <citation type="submission" date="2014-09" db="EMBL/GenBank/DDBJ databases">
        <authorList>
            <person name="Magalhaes I.L.F."/>
            <person name="Oliveira U."/>
            <person name="Santos F.R."/>
            <person name="Vidigal T.H.D.A."/>
            <person name="Brescovit A.D."/>
            <person name="Santos A.J."/>
        </authorList>
    </citation>
    <scope>NUCLEOTIDE SEQUENCE</scope>
    <source>
        <tissue evidence="1">Shoot tissue taken approximately 20 cm above the soil surface</tissue>
    </source>
</reference>
<reference evidence="1" key="2">
    <citation type="journal article" date="2015" name="Data Brief">
        <title>Shoot transcriptome of the giant reed, Arundo donax.</title>
        <authorList>
            <person name="Barrero R.A."/>
            <person name="Guerrero F.D."/>
            <person name="Moolhuijzen P."/>
            <person name="Goolsby J.A."/>
            <person name="Tidwell J."/>
            <person name="Bellgard S.E."/>
            <person name="Bellgard M.I."/>
        </authorList>
    </citation>
    <scope>NUCLEOTIDE SEQUENCE</scope>
    <source>
        <tissue evidence="1">Shoot tissue taken approximately 20 cm above the soil surface</tissue>
    </source>
</reference>
<organism evidence="1">
    <name type="scientific">Arundo donax</name>
    <name type="common">Giant reed</name>
    <name type="synonym">Donax arundinaceus</name>
    <dbReference type="NCBI Taxonomy" id="35708"/>
    <lineage>
        <taxon>Eukaryota</taxon>
        <taxon>Viridiplantae</taxon>
        <taxon>Streptophyta</taxon>
        <taxon>Embryophyta</taxon>
        <taxon>Tracheophyta</taxon>
        <taxon>Spermatophyta</taxon>
        <taxon>Magnoliopsida</taxon>
        <taxon>Liliopsida</taxon>
        <taxon>Poales</taxon>
        <taxon>Poaceae</taxon>
        <taxon>PACMAD clade</taxon>
        <taxon>Arundinoideae</taxon>
        <taxon>Arundineae</taxon>
        <taxon>Arundo</taxon>
    </lineage>
</organism>
<evidence type="ECO:0000313" key="1">
    <source>
        <dbReference type="EMBL" id="JAD19234.1"/>
    </source>
</evidence>
<dbReference type="AlphaFoldDB" id="A0A0A8XZ24"/>
<accession>A0A0A8XZ24</accession>
<protein>
    <submittedName>
        <fullName evidence="1">Uncharacterized protein</fullName>
    </submittedName>
</protein>
<name>A0A0A8XZ24_ARUDO</name>
<dbReference type="EMBL" id="GBRH01278661">
    <property type="protein sequence ID" value="JAD19234.1"/>
    <property type="molecule type" value="Transcribed_RNA"/>
</dbReference>